<evidence type="ECO:0000313" key="15">
    <source>
        <dbReference type="Proteomes" id="UP001595528"/>
    </source>
</evidence>
<dbReference type="PANTHER" id="PTHR43322">
    <property type="entry name" value="1-D-DEOXYXYLULOSE 5-PHOSPHATE SYNTHASE-RELATED"/>
    <property type="match status" value="1"/>
</dbReference>
<keyword evidence="11" id="KW-0786">Thiamine pyrophosphate</keyword>
<evidence type="ECO:0000256" key="12">
    <source>
        <dbReference type="ARBA" id="ARBA00023229"/>
    </source>
</evidence>
<evidence type="ECO:0000256" key="4">
    <source>
        <dbReference type="ARBA" id="ARBA00011081"/>
    </source>
</evidence>
<dbReference type="InterPro" id="IPR005477">
    <property type="entry name" value="Dxylulose-5-P_synthase"/>
</dbReference>
<comment type="subunit">
    <text evidence="5">Homodimer.</text>
</comment>
<dbReference type="Pfam" id="PF13292">
    <property type="entry name" value="DXP_synthase_N"/>
    <property type="match status" value="2"/>
</dbReference>
<evidence type="ECO:0000256" key="3">
    <source>
        <dbReference type="ARBA" id="ARBA00004980"/>
    </source>
</evidence>
<evidence type="ECO:0000256" key="5">
    <source>
        <dbReference type="ARBA" id="ARBA00011738"/>
    </source>
</evidence>
<sequence length="601" mass="62855">MTGETAARPADALDLQALTGPEALQGRSIAALRDLADQVRAFLLSSISSTGGHIGANLGTVELTIALHAVFRSPEDALVWDTGHQGYTQKLLTGRRDLFASLNSYGGMNRFLTRAESAHDPIEASHAGTALSIALGMARGRRLAGTAGRVVAIVGDGALAEGIALEALNDAAVDPAPPILVVNDNGYAISPGYGGLHDALQDGARAAQIFRGWGFTSIGPVDGHDIAALLPALQAAKENGGPVVVHVRTVKGHGWPPADGHPFRQHFSFPFDPESGAAAVPPPAPGYPDVAAEAVAAAMEEDPRICCITPSTLYATGLAKVFATWPERCFDPGMEEQHAMSMTVGLALAGRVPVIAYQSTFMQRAFDQLIHDVCFMNLPTLILTFRSGFSGYDNPTHHGIYDLPYLRALPNLKVHVPKDAHEARRMVAAALATLSGPTVIAMPYGPAPEIDARVATLDDAAVFRPEVLRDGGNPLILAAGQKFEAAAAAADRLAAAGYETGLVNMRTLDPLDAGWLAERAARAARIVTVEEYVLPGGLGAAVAEILADSDLLRPLLRIGIPLSFVEPGSNAELEAAYGLDEAGILAAIGARWPDLALGPAA</sequence>
<comment type="pathway">
    <text evidence="3">Metabolic intermediate biosynthesis; 1-deoxy-D-xylulose 5-phosphate biosynthesis; 1-deoxy-D-xylulose 5-phosphate from D-glyceraldehyde 3-phosphate and pyruvate: step 1/1.</text>
</comment>
<protein>
    <recommendedName>
        <fullName evidence="6">1-deoxy-D-xylulose-5-phosphate synthase</fullName>
        <ecNumber evidence="6">2.2.1.7</ecNumber>
    </recommendedName>
</protein>
<dbReference type="Pfam" id="PF02779">
    <property type="entry name" value="Transket_pyr"/>
    <property type="match status" value="1"/>
</dbReference>
<dbReference type="SMART" id="SM00861">
    <property type="entry name" value="Transket_pyr"/>
    <property type="match status" value="1"/>
</dbReference>
<dbReference type="NCBIfam" id="NF003933">
    <property type="entry name" value="PRK05444.2-2"/>
    <property type="match status" value="1"/>
</dbReference>
<reference evidence="15" key="1">
    <citation type="journal article" date="2019" name="Int. J. Syst. Evol. Microbiol.">
        <title>The Global Catalogue of Microorganisms (GCM) 10K type strain sequencing project: providing services to taxonomists for standard genome sequencing and annotation.</title>
        <authorList>
            <consortium name="The Broad Institute Genomics Platform"/>
            <consortium name="The Broad Institute Genome Sequencing Center for Infectious Disease"/>
            <person name="Wu L."/>
            <person name="Ma J."/>
        </authorList>
    </citation>
    <scope>NUCLEOTIDE SEQUENCE [LARGE SCALE GENOMIC DNA]</scope>
    <source>
        <strain evidence="15">KCTC 42964</strain>
    </source>
</reference>
<dbReference type="Pfam" id="PF02780">
    <property type="entry name" value="Transketolase_C"/>
    <property type="match status" value="1"/>
</dbReference>
<evidence type="ECO:0000313" key="14">
    <source>
        <dbReference type="EMBL" id="MFC3229411.1"/>
    </source>
</evidence>
<dbReference type="PANTHER" id="PTHR43322:SF5">
    <property type="entry name" value="1-DEOXY-D-XYLULOSE-5-PHOSPHATE SYNTHASE, CHLOROPLASTIC"/>
    <property type="match status" value="1"/>
</dbReference>
<evidence type="ECO:0000256" key="8">
    <source>
        <dbReference type="ARBA" id="ARBA00022723"/>
    </source>
</evidence>
<dbReference type="CDD" id="cd02007">
    <property type="entry name" value="TPP_DXS"/>
    <property type="match status" value="1"/>
</dbReference>
<evidence type="ECO:0000256" key="9">
    <source>
        <dbReference type="ARBA" id="ARBA00022842"/>
    </source>
</evidence>
<dbReference type="EMBL" id="JBHRTR010000031">
    <property type="protein sequence ID" value="MFC3229411.1"/>
    <property type="molecule type" value="Genomic_DNA"/>
</dbReference>
<dbReference type="InterPro" id="IPR005475">
    <property type="entry name" value="Transketolase-like_Pyr-bd"/>
</dbReference>
<dbReference type="EC" id="2.2.1.7" evidence="6"/>
<dbReference type="InterPro" id="IPR009014">
    <property type="entry name" value="Transketo_C/PFOR_II"/>
</dbReference>
<evidence type="ECO:0000256" key="2">
    <source>
        <dbReference type="ARBA" id="ARBA00001964"/>
    </source>
</evidence>
<dbReference type="Proteomes" id="UP001595528">
    <property type="component" value="Unassembled WGS sequence"/>
</dbReference>
<dbReference type="RefSeq" id="WP_379903575.1">
    <property type="nucleotide sequence ID" value="NZ_JBHRTR010000031.1"/>
</dbReference>
<dbReference type="InterPro" id="IPR029061">
    <property type="entry name" value="THDP-binding"/>
</dbReference>
<evidence type="ECO:0000256" key="10">
    <source>
        <dbReference type="ARBA" id="ARBA00022977"/>
    </source>
</evidence>
<dbReference type="SUPFAM" id="SSF52922">
    <property type="entry name" value="TK C-terminal domain-like"/>
    <property type="match status" value="1"/>
</dbReference>
<keyword evidence="9" id="KW-0460">Magnesium</keyword>
<accession>A0ABV7L427</accession>
<dbReference type="PROSITE" id="PS00801">
    <property type="entry name" value="TRANSKETOLASE_1"/>
    <property type="match status" value="1"/>
</dbReference>
<keyword evidence="8" id="KW-0479">Metal-binding</keyword>
<comment type="cofactor">
    <cofactor evidence="2">
        <name>thiamine diphosphate</name>
        <dbReference type="ChEBI" id="CHEBI:58937"/>
    </cofactor>
</comment>
<keyword evidence="12" id="KW-0414">Isoprene biosynthesis</keyword>
<dbReference type="InterPro" id="IPR049557">
    <property type="entry name" value="Transketolase_CS"/>
</dbReference>
<name>A0ABV7L427_9PROT</name>
<comment type="similarity">
    <text evidence="4">Belongs to the transketolase family. DXPS subfamily.</text>
</comment>
<dbReference type="InterPro" id="IPR033248">
    <property type="entry name" value="Transketolase_C"/>
</dbReference>
<evidence type="ECO:0000256" key="7">
    <source>
        <dbReference type="ARBA" id="ARBA00022679"/>
    </source>
</evidence>
<keyword evidence="7 14" id="KW-0808">Transferase</keyword>
<dbReference type="GO" id="GO:0008661">
    <property type="term" value="F:1-deoxy-D-xylulose-5-phosphate synthase activity"/>
    <property type="evidence" value="ECO:0007669"/>
    <property type="project" value="UniProtKB-EC"/>
</dbReference>
<keyword evidence="15" id="KW-1185">Reference proteome</keyword>
<dbReference type="CDD" id="cd07033">
    <property type="entry name" value="TPP_PYR_DXS_TK_like"/>
    <property type="match status" value="1"/>
</dbReference>
<dbReference type="Gene3D" id="3.40.50.970">
    <property type="match status" value="2"/>
</dbReference>
<gene>
    <name evidence="14" type="ORF">ACFOGJ_19345</name>
</gene>
<dbReference type="SUPFAM" id="SSF52518">
    <property type="entry name" value="Thiamin diphosphate-binding fold (THDP-binding)"/>
    <property type="match status" value="2"/>
</dbReference>
<comment type="caution">
    <text evidence="14">The sequence shown here is derived from an EMBL/GenBank/DDBJ whole genome shotgun (WGS) entry which is preliminary data.</text>
</comment>
<evidence type="ECO:0000256" key="1">
    <source>
        <dbReference type="ARBA" id="ARBA00001946"/>
    </source>
</evidence>
<organism evidence="14 15">
    <name type="scientific">Marinibaculum pumilum</name>
    <dbReference type="NCBI Taxonomy" id="1766165"/>
    <lineage>
        <taxon>Bacteria</taxon>
        <taxon>Pseudomonadati</taxon>
        <taxon>Pseudomonadota</taxon>
        <taxon>Alphaproteobacteria</taxon>
        <taxon>Rhodospirillales</taxon>
        <taxon>Rhodospirillaceae</taxon>
        <taxon>Marinibaculum</taxon>
    </lineage>
</organism>
<evidence type="ECO:0000256" key="6">
    <source>
        <dbReference type="ARBA" id="ARBA00013150"/>
    </source>
</evidence>
<feature type="domain" description="Transketolase-like pyrimidine-binding" evidence="13">
    <location>
        <begin position="285"/>
        <end position="449"/>
    </location>
</feature>
<evidence type="ECO:0000256" key="11">
    <source>
        <dbReference type="ARBA" id="ARBA00023052"/>
    </source>
</evidence>
<dbReference type="Gene3D" id="3.40.50.920">
    <property type="match status" value="1"/>
</dbReference>
<keyword evidence="10" id="KW-0784">Thiamine biosynthesis</keyword>
<proteinExistence type="inferred from homology"/>
<evidence type="ECO:0000259" key="13">
    <source>
        <dbReference type="SMART" id="SM00861"/>
    </source>
</evidence>
<comment type="cofactor">
    <cofactor evidence="1">
        <name>Mg(2+)</name>
        <dbReference type="ChEBI" id="CHEBI:18420"/>
    </cofactor>
</comment>